<dbReference type="SUPFAM" id="SSF100950">
    <property type="entry name" value="NagB/RpiA/CoA transferase-like"/>
    <property type="match status" value="1"/>
</dbReference>
<proteinExistence type="inferred from homology"/>
<gene>
    <name evidence="6" type="ORF">EVJ47_08155</name>
</gene>
<dbReference type="InterPro" id="IPR002698">
    <property type="entry name" value="FTHF_cligase"/>
</dbReference>
<evidence type="ECO:0000256" key="2">
    <source>
        <dbReference type="ARBA" id="ARBA00022741"/>
    </source>
</evidence>
<sequence length="190" mass="21885">MMIEKNIARKRMIERRNKLSEDEIKYFSLNIAANAYSFIKDNFFKNAAIYMSVKNEVRIEYIIKLDISKSINFYLPQYSRGNYMCFNKFENINSMKTDDYGILCPKGGCIIDIKEIDVFFVPGVAFDISGNRAGYGKGCYDKALNQAKDSLFVGVCYGFQLISDDELEFDGNDIKMHYMLTENGFVKANN</sequence>
<dbReference type="AlphaFoldDB" id="A0A519B9C0"/>
<dbReference type="Pfam" id="PF01812">
    <property type="entry name" value="5-FTHF_cyc-lig"/>
    <property type="match status" value="1"/>
</dbReference>
<protein>
    <recommendedName>
        <fullName evidence="5">5-formyltetrahydrofolate cyclo-ligase</fullName>
        <ecNumber evidence="5">6.3.3.2</ecNumber>
    </recommendedName>
</protein>
<reference evidence="6 7" key="1">
    <citation type="submission" date="2019-01" db="EMBL/GenBank/DDBJ databases">
        <title>Insights into ecological role of a new deltaproteobacterial order Candidatus Sinidesulfobacterales (Sva0485) by metagenomics and metatranscriptomics.</title>
        <authorList>
            <person name="Tan S."/>
            <person name="Liu J."/>
            <person name="Fang Y."/>
            <person name="Hedlund B.P."/>
            <person name="Lian Z.H."/>
            <person name="Huang L.Y."/>
            <person name="Li J.T."/>
            <person name="Huang L.N."/>
            <person name="Li W.J."/>
            <person name="Jiang H.C."/>
            <person name="Dong H.L."/>
            <person name="Shu W.S."/>
        </authorList>
    </citation>
    <scope>NUCLEOTIDE SEQUENCE [LARGE SCALE GENOMIC DNA]</scope>
    <source>
        <strain evidence="6">AP3</strain>
    </source>
</reference>
<dbReference type="PANTHER" id="PTHR23407">
    <property type="entry name" value="ATPASE INHIBITOR/5-FORMYLTETRAHYDROFOLATE CYCLO-LIGASE"/>
    <property type="match status" value="1"/>
</dbReference>
<dbReference type="InterPro" id="IPR024185">
    <property type="entry name" value="FTHF_cligase-like_sf"/>
</dbReference>
<dbReference type="GO" id="GO:0005524">
    <property type="term" value="F:ATP binding"/>
    <property type="evidence" value="ECO:0007669"/>
    <property type="project" value="UniProtKB-KW"/>
</dbReference>
<accession>A0A519B9C0</accession>
<dbReference type="EC" id="6.3.3.2" evidence="5"/>
<evidence type="ECO:0000256" key="5">
    <source>
        <dbReference type="RuleBase" id="RU361279"/>
    </source>
</evidence>
<dbReference type="EMBL" id="SGBD01000005">
    <property type="protein sequence ID" value="RZD13893.1"/>
    <property type="molecule type" value="Genomic_DNA"/>
</dbReference>
<dbReference type="PANTHER" id="PTHR23407:SF1">
    <property type="entry name" value="5-FORMYLTETRAHYDROFOLATE CYCLO-LIGASE"/>
    <property type="match status" value="1"/>
</dbReference>
<evidence type="ECO:0000256" key="4">
    <source>
        <dbReference type="PIRSR" id="PIRSR006806-1"/>
    </source>
</evidence>
<keyword evidence="2 4" id="KW-0547">Nucleotide-binding</keyword>
<keyword evidence="6" id="KW-0436">Ligase</keyword>
<dbReference type="Proteomes" id="UP000320813">
    <property type="component" value="Unassembled WGS sequence"/>
</dbReference>
<keyword evidence="3 4" id="KW-0067">ATP-binding</keyword>
<dbReference type="NCBIfam" id="TIGR02727">
    <property type="entry name" value="MTHFS_bact"/>
    <property type="match status" value="1"/>
</dbReference>
<evidence type="ECO:0000313" key="6">
    <source>
        <dbReference type="EMBL" id="RZD13893.1"/>
    </source>
</evidence>
<dbReference type="GO" id="GO:0046872">
    <property type="term" value="F:metal ion binding"/>
    <property type="evidence" value="ECO:0007669"/>
    <property type="project" value="UniProtKB-KW"/>
</dbReference>
<evidence type="ECO:0000256" key="1">
    <source>
        <dbReference type="ARBA" id="ARBA00010638"/>
    </source>
</evidence>
<comment type="similarity">
    <text evidence="1 5">Belongs to the 5-formyltetrahydrofolate cyclo-ligase family.</text>
</comment>
<dbReference type="GO" id="GO:0030272">
    <property type="term" value="F:5-formyltetrahydrofolate cyclo-ligase activity"/>
    <property type="evidence" value="ECO:0007669"/>
    <property type="project" value="UniProtKB-EC"/>
</dbReference>
<dbReference type="GO" id="GO:0035999">
    <property type="term" value="P:tetrahydrofolate interconversion"/>
    <property type="evidence" value="ECO:0007669"/>
    <property type="project" value="TreeGrafter"/>
</dbReference>
<comment type="cofactor">
    <cofactor evidence="5">
        <name>Mg(2+)</name>
        <dbReference type="ChEBI" id="CHEBI:18420"/>
    </cofactor>
</comment>
<feature type="binding site" evidence="4">
    <location>
        <begin position="5"/>
        <end position="9"/>
    </location>
    <ligand>
        <name>ATP</name>
        <dbReference type="ChEBI" id="CHEBI:30616"/>
    </ligand>
</feature>
<dbReference type="GO" id="GO:0009396">
    <property type="term" value="P:folic acid-containing compound biosynthetic process"/>
    <property type="evidence" value="ECO:0007669"/>
    <property type="project" value="TreeGrafter"/>
</dbReference>
<dbReference type="PIRSF" id="PIRSF006806">
    <property type="entry name" value="FTHF_cligase"/>
    <property type="match status" value="1"/>
</dbReference>
<evidence type="ECO:0000256" key="3">
    <source>
        <dbReference type="ARBA" id="ARBA00022840"/>
    </source>
</evidence>
<feature type="binding site" evidence="4">
    <location>
        <position position="56"/>
    </location>
    <ligand>
        <name>substrate</name>
    </ligand>
</feature>
<feature type="binding site" evidence="4">
    <location>
        <position position="51"/>
    </location>
    <ligand>
        <name>substrate</name>
    </ligand>
</feature>
<name>A0A519B9C0_9DELT</name>
<keyword evidence="5" id="KW-0460">Magnesium</keyword>
<evidence type="ECO:0000313" key="7">
    <source>
        <dbReference type="Proteomes" id="UP000320813"/>
    </source>
</evidence>
<keyword evidence="5" id="KW-0479">Metal-binding</keyword>
<organism evidence="6 7">
    <name type="scientific">Candidatus Acidulodesulfobacterium ferriphilum</name>
    <dbReference type="NCBI Taxonomy" id="2597223"/>
    <lineage>
        <taxon>Bacteria</taxon>
        <taxon>Deltaproteobacteria</taxon>
        <taxon>Candidatus Acidulodesulfobacterales</taxon>
        <taxon>Candidatus Acidulodesulfobacterium</taxon>
    </lineage>
</organism>
<dbReference type="InterPro" id="IPR037171">
    <property type="entry name" value="NagB/RpiA_transferase-like"/>
</dbReference>
<feature type="binding site" evidence="4">
    <location>
        <begin position="132"/>
        <end position="140"/>
    </location>
    <ligand>
        <name>ATP</name>
        <dbReference type="ChEBI" id="CHEBI:30616"/>
    </ligand>
</feature>
<dbReference type="Gene3D" id="3.40.50.10420">
    <property type="entry name" value="NagB/RpiA/CoA transferase-like"/>
    <property type="match status" value="1"/>
</dbReference>
<comment type="caution">
    <text evidence="6">The sequence shown here is derived from an EMBL/GenBank/DDBJ whole genome shotgun (WGS) entry which is preliminary data.</text>
</comment>
<comment type="catalytic activity">
    <reaction evidence="5">
        <text>(6S)-5-formyl-5,6,7,8-tetrahydrofolate + ATP = (6R)-5,10-methenyltetrahydrofolate + ADP + phosphate</text>
        <dbReference type="Rhea" id="RHEA:10488"/>
        <dbReference type="ChEBI" id="CHEBI:30616"/>
        <dbReference type="ChEBI" id="CHEBI:43474"/>
        <dbReference type="ChEBI" id="CHEBI:57455"/>
        <dbReference type="ChEBI" id="CHEBI:57457"/>
        <dbReference type="ChEBI" id="CHEBI:456216"/>
        <dbReference type="EC" id="6.3.3.2"/>
    </reaction>
</comment>